<evidence type="ECO:0000256" key="10">
    <source>
        <dbReference type="ARBA" id="ARBA00023049"/>
    </source>
</evidence>
<keyword evidence="9 12" id="KW-1133">Transmembrane helix</keyword>
<dbReference type="EC" id="3.4.24.-" evidence="12"/>
<accession>A0A285VJD9</accession>
<dbReference type="AlphaFoldDB" id="A0A285VJD9"/>
<dbReference type="GO" id="GO:0004222">
    <property type="term" value="F:metalloendopeptidase activity"/>
    <property type="evidence" value="ECO:0007669"/>
    <property type="project" value="UniProtKB-UniRule"/>
</dbReference>
<evidence type="ECO:0000256" key="1">
    <source>
        <dbReference type="ARBA" id="ARBA00004651"/>
    </source>
</evidence>
<organism evidence="14 15">
    <name type="scientific">Blastococcus aggregatus</name>
    <dbReference type="NCBI Taxonomy" id="38502"/>
    <lineage>
        <taxon>Bacteria</taxon>
        <taxon>Bacillati</taxon>
        <taxon>Actinomycetota</taxon>
        <taxon>Actinomycetes</taxon>
        <taxon>Geodermatophilales</taxon>
        <taxon>Geodermatophilaceae</taxon>
        <taxon>Blastococcus</taxon>
    </lineage>
</organism>
<keyword evidence="5 12" id="KW-0812">Transmembrane</keyword>
<keyword evidence="11 12" id="KW-0472">Membrane</keyword>
<keyword evidence="15" id="KW-1185">Reference proteome</keyword>
<keyword evidence="7 12" id="KW-0378">Hydrolase</keyword>
<comment type="similarity">
    <text evidence="2 12">Belongs to the peptidase M48B family.</text>
</comment>
<reference evidence="15" key="1">
    <citation type="submission" date="2017-08" db="EMBL/GenBank/DDBJ databases">
        <authorList>
            <person name="Varghese N."/>
            <person name="Submissions S."/>
        </authorList>
    </citation>
    <scope>NUCLEOTIDE SEQUENCE [LARGE SCALE GENOMIC DNA]</scope>
    <source>
        <strain evidence="15">DSM 4725</strain>
    </source>
</reference>
<feature type="binding site" evidence="12">
    <location>
        <position position="177"/>
    </location>
    <ligand>
        <name>Zn(2+)</name>
        <dbReference type="ChEBI" id="CHEBI:29105"/>
        <note>catalytic</note>
    </ligand>
</feature>
<evidence type="ECO:0000313" key="15">
    <source>
        <dbReference type="Proteomes" id="UP000219435"/>
    </source>
</evidence>
<dbReference type="InterPro" id="IPR050083">
    <property type="entry name" value="HtpX_protease"/>
</dbReference>
<proteinExistence type="inferred from homology"/>
<dbReference type="HAMAP" id="MF_00188">
    <property type="entry name" value="Pept_M48_protease_HtpX"/>
    <property type="match status" value="1"/>
</dbReference>
<feature type="binding site" evidence="12">
    <location>
        <position position="181"/>
    </location>
    <ligand>
        <name>Zn(2+)</name>
        <dbReference type="ChEBI" id="CHEBI:29105"/>
        <note>catalytic</note>
    </ligand>
</feature>
<keyword evidence="4 12" id="KW-0645">Protease</keyword>
<keyword evidence="8 12" id="KW-0862">Zinc</keyword>
<comment type="subcellular location">
    <subcellularLocation>
        <location evidence="1 12">Cell membrane</location>
        <topology evidence="1 12">Multi-pass membrane protein</topology>
    </subcellularLocation>
</comment>
<feature type="transmembrane region" description="Helical" evidence="12">
    <location>
        <begin position="47"/>
        <end position="69"/>
    </location>
</feature>
<evidence type="ECO:0000256" key="4">
    <source>
        <dbReference type="ARBA" id="ARBA00022670"/>
    </source>
</evidence>
<keyword evidence="3 12" id="KW-1003">Cell membrane</keyword>
<dbReference type="GO" id="GO:0005886">
    <property type="term" value="C:plasma membrane"/>
    <property type="evidence" value="ECO:0007669"/>
    <property type="project" value="UniProtKB-SubCell"/>
</dbReference>
<feature type="transmembrane region" description="Helical" evidence="12">
    <location>
        <begin position="225"/>
        <end position="245"/>
    </location>
</feature>
<feature type="domain" description="Peptidase M48" evidence="13">
    <location>
        <begin position="117"/>
        <end position="323"/>
    </location>
</feature>
<dbReference type="Pfam" id="PF01435">
    <property type="entry name" value="Peptidase_M48"/>
    <property type="match status" value="1"/>
</dbReference>
<evidence type="ECO:0000256" key="6">
    <source>
        <dbReference type="ARBA" id="ARBA00022723"/>
    </source>
</evidence>
<feature type="active site" evidence="12">
    <location>
        <position position="178"/>
    </location>
</feature>
<feature type="binding site" evidence="12">
    <location>
        <position position="250"/>
    </location>
    <ligand>
        <name>Zn(2+)</name>
        <dbReference type="ChEBI" id="CHEBI:29105"/>
        <note>catalytic</note>
    </ligand>
</feature>
<evidence type="ECO:0000256" key="8">
    <source>
        <dbReference type="ARBA" id="ARBA00022833"/>
    </source>
</evidence>
<evidence type="ECO:0000256" key="5">
    <source>
        <dbReference type="ARBA" id="ARBA00022692"/>
    </source>
</evidence>
<evidence type="ECO:0000256" key="11">
    <source>
        <dbReference type="ARBA" id="ARBA00023136"/>
    </source>
</evidence>
<dbReference type="InterPro" id="IPR022919">
    <property type="entry name" value="Pept_M48_protease_HtpX"/>
</dbReference>
<evidence type="ECO:0000256" key="9">
    <source>
        <dbReference type="ARBA" id="ARBA00022989"/>
    </source>
</evidence>
<keyword evidence="6 12" id="KW-0479">Metal-binding</keyword>
<evidence type="ECO:0000259" key="13">
    <source>
        <dbReference type="Pfam" id="PF01435"/>
    </source>
</evidence>
<sequence>MFAADPGPMPYREFAPQMTWPYEMDSRGRSPFGRAPRRRSYFSPARVGWNGVKTAVLLAGLGGLLVMLGSLFGDLGIVVGLIAGLAAVGGSYWFSDRLALIAAGAVPVGERELPIYHRIVEELAAEAGLPMPRLYVTRDRQPNAFATGRNPRHAAVAVTEGLLELLPPRELKAVLAHELAHVGNRDILLTSIAAALATAIGFLANMLGWLPLIGSSDDEENPGPLAMLVTVLVAPIAAGLLQLALSRSREFEADRTGAELLGDGHPLASALAKIDHAARFVPMTVEPSQAQKYFINPLRGGGGNLSMLFLTHPPTEERIARLIGRTAG</sequence>
<dbReference type="InterPro" id="IPR001915">
    <property type="entry name" value="Peptidase_M48"/>
</dbReference>
<dbReference type="PANTHER" id="PTHR43221">
    <property type="entry name" value="PROTEASE HTPX"/>
    <property type="match status" value="1"/>
</dbReference>
<evidence type="ECO:0000313" key="14">
    <source>
        <dbReference type="EMBL" id="SOC53668.1"/>
    </source>
</evidence>
<dbReference type="PANTHER" id="PTHR43221:SF1">
    <property type="entry name" value="PROTEASE HTPX"/>
    <property type="match status" value="1"/>
</dbReference>
<dbReference type="EMBL" id="OBQI01000010">
    <property type="protein sequence ID" value="SOC53668.1"/>
    <property type="molecule type" value="Genomic_DNA"/>
</dbReference>
<keyword evidence="14" id="KW-0346">Stress response</keyword>
<comment type="cofactor">
    <cofactor evidence="12">
        <name>Zn(2+)</name>
        <dbReference type="ChEBI" id="CHEBI:29105"/>
    </cofactor>
    <text evidence="12">Binds 1 zinc ion per subunit.</text>
</comment>
<dbReference type="GO" id="GO:0008270">
    <property type="term" value="F:zinc ion binding"/>
    <property type="evidence" value="ECO:0007669"/>
    <property type="project" value="UniProtKB-UniRule"/>
</dbReference>
<feature type="transmembrane region" description="Helical" evidence="12">
    <location>
        <begin position="187"/>
        <end position="213"/>
    </location>
</feature>
<dbReference type="GO" id="GO:0006508">
    <property type="term" value="P:proteolysis"/>
    <property type="evidence" value="ECO:0007669"/>
    <property type="project" value="UniProtKB-KW"/>
</dbReference>
<evidence type="ECO:0000256" key="2">
    <source>
        <dbReference type="ARBA" id="ARBA00009779"/>
    </source>
</evidence>
<protein>
    <recommendedName>
        <fullName evidence="12">Protease HtpX homolog</fullName>
        <ecNumber evidence="12">3.4.24.-</ecNumber>
    </recommendedName>
</protein>
<name>A0A285VJD9_9ACTN</name>
<evidence type="ECO:0000256" key="7">
    <source>
        <dbReference type="ARBA" id="ARBA00022801"/>
    </source>
</evidence>
<evidence type="ECO:0000256" key="12">
    <source>
        <dbReference type="HAMAP-Rule" id="MF_00188"/>
    </source>
</evidence>
<dbReference type="Gene3D" id="3.30.2010.10">
    <property type="entry name" value="Metalloproteases ('zincins'), catalytic domain"/>
    <property type="match status" value="1"/>
</dbReference>
<keyword evidence="10 12" id="KW-0482">Metalloprotease</keyword>
<dbReference type="Proteomes" id="UP000219435">
    <property type="component" value="Unassembled WGS sequence"/>
</dbReference>
<feature type="transmembrane region" description="Helical" evidence="12">
    <location>
        <begin position="75"/>
        <end position="94"/>
    </location>
</feature>
<evidence type="ECO:0000256" key="3">
    <source>
        <dbReference type="ARBA" id="ARBA00022475"/>
    </source>
</evidence>
<gene>
    <name evidence="12" type="primary">htpX</name>
    <name evidence="14" type="ORF">SAMN05660748_0017</name>
</gene>